<dbReference type="EMBL" id="CP065959">
    <property type="protein sequence ID" value="QQC92543.1"/>
    <property type="molecule type" value="Genomic_DNA"/>
</dbReference>
<keyword evidence="2" id="KW-0012">Acyltransferase</keyword>
<proteinExistence type="inferred from homology"/>
<comment type="similarity">
    <text evidence="3">Belongs to the acetyltransferase family. RimJ subfamily.</text>
</comment>
<feature type="domain" description="N-acetyltransferase" evidence="4">
    <location>
        <begin position="12"/>
        <end position="180"/>
    </location>
</feature>
<evidence type="ECO:0000256" key="2">
    <source>
        <dbReference type="ARBA" id="ARBA00023315"/>
    </source>
</evidence>
<organism evidence="5 6">
    <name type="scientific">Streptomyces alfalfae</name>
    <dbReference type="NCBI Taxonomy" id="1642299"/>
    <lineage>
        <taxon>Bacteria</taxon>
        <taxon>Bacillati</taxon>
        <taxon>Actinomycetota</taxon>
        <taxon>Actinomycetes</taxon>
        <taxon>Kitasatosporales</taxon>
        <taxon>Streptomycetaceae</taxon>
        <taxon>Streptomyces</taxon>
    </lineage>
</organism>
<evidence type="ECO:0000259" key="4">
    <source>
        <dbReference type="PROSITE" id="PS51186"/>
    </source>
</evidence>
<evidence type="ECO:0000313" key="6">
    <source>
        <dbReference type="Proteomes" id="UP000596130"/>
    </source>
</evidence>
<dbReference type="GO" id="GO:0005737">
    <property type="term" value="C:cytoplasm"/>
    <property type="evidence" value="ECO:0007669"/>
    <property type="project" value="TreeGrafter"/>
</dbReference>
<dbReference type="SUPFAM" id="SSF55729">
    <property type="entry name" value="Acyl-CoA N-acyltransferases (Nat)"/>
    <property type="match status" value="1"/>
</dbReference>
<dbReference type="InterPro" id="IPR051531">
    <property type="entry name" value="N-acetyltransferase"/>
</dbReference>
<dbReference type="PANTHER" id="PTHR43792">
    <property type="entry name" value="GNAT FAMILY, PUTATIVE (AFU_ORTHOLOGUE AFUA_3G00765)-RELATED-RELATED"/>
    <property type="match status" value="1"/>
</dbReference>
<evidence type="ECO:0000256" key="3">
    <source>
        <dbReference type="ARBA" id="ARBA00038502"/>
    </source>
</evidence>
<evidence type="ECO:0000313" key="5">
    <source>
        <dbReference type="EMBL" id="QQC92543.1"/>
    </source>
</evidence>
<dbReference type="PANTHER" id="PTHR43792:SF8">
    <property type="entry name" value="[RIBOSOMAL PROTEIN US5]-ALANINE N-ACETYLTRANSFERASE"/>
    <property type="match status" value="1"/>
</dbReference>
<dbReference type="Gene3D" id="3.40.630.30">
    <property type="match status" value="1"/>
</dbReference>
<dbReference type="InterPro" id="IPR016181">
    <property type="entry name" value="Acyl_CoA_acyltransferase"/>
</dbReference>
<gene>
    <name evidence="5" type="ORF">I8755_32300</name>
</gene>
<dbReference type="RefSeq" id="WP_198504253.1">
    <property type="nucleotide sequence ID" value="NZ_CP065959.1"/>
</dbReference>
<dbReference type="Pfam" id="PF13302">
    <property type="entry name" value="Acetyltransf_3"/>
    <property type="match status" value="1"/>
</dbReference>
<dbReference type="GO" id="GO:0008999">
    <property type="term" value="F:protein-N-terminal-alanine acetyltransferase activity"/>
    <property type="evidence" value="ECO:0007669"/>
    <property type="project" value="TreeGrafter"/>
</dbReference>
<dbReference type="Proteomes" id="UP000596130">
    <property type="component" value="Chromosome"/>
</dbReference>
<dbReference type="PROSITE" id="PS51186">
    <property type="entry name" value="GNAT"/>
    <property type="match status" value="1"/>
</dbReference>
<accession>A0A7T4PLK4</accession>
<dbReference type="InterPro" id="IPR000182">
    <property type="entry name" value="GNAT_dom"/>
</dbReference>
<dbReference type="AlphaFoldDB" id="A0A7T4PLK4"/>
<keyword evidence="1 5" id="KW-0808">Transferase</keyword>
<name>A0A7T4PLK4_9ACTN</name>
<protein>
    <submittedName>
        <fullName evidence="5">GNAT family N-acetyltransferase</fullName>
    </submittedName>
</protein>
<evidence type="ECO:0000256" key="1">
    <source>
        <dbReference type="ARBA" id="ARBA00022679"/>
    </source>
</evidence>
<sequence>MVPGEAVLATGVLIRPVVLDDAPALARAYRRNRAHLAPWDPDRPEAFYTEEGQAERVREQLAEGAAGRSAHWVLVSGGEVVGHAALSNIVLGPARRGNLGYWIDAEHQGRGLASAATRHVCAEADCRLDLHRVEAGAMLHNTASQHVLLKCGFEEYGIARRHLYINGAWRDHRLFELTLNDRPA</sequence>
<dbReference type="CDD" id="cd04301">
    <property type="entry name" value="NAT_SF"/>
    <property type="match status" value="1"/>
</dbReference>
<reference evidence="5 6" key="1">
    <citation type="submission" date="2020-12" db="EMBL/GenBank/DDBJ databases">
        <title>Identification and biosynthesis of polyene macrolides produced by Streptomyces alfalfae Men-myco-93-63.</title>
        <authorList>
            <person name="Liu D."/>
            <person name="Li Y."/>
            <person name="Liu L."/>
            <person name="Han X."/>
            <person name="Shen F."/>
        </authorList>
    </citation>
    <scope>NUCLEOTIDE SEQUENCE [LARGE SCALE GENOMIC DNA]</scope>
    <source>
        <strain evidence="5 6">Men-myco-93-63</strain>
    </source>
</reference>